<dbReference type="GeneID" id="77932185"/>
<accession>A0A3G2KG59</accession>
<organism evidence="2 3">
    <name type="scientific">Arthrobacter phage Faja</name>
    <dbReference type="NCBI Taxonomy" id="2419957"/>
    <lineage>
        <taxon>Viruses</taxon>
        <taxon>Duplodnaviria</taxon>
        <taxon>Heunggongvirae</taxon>
        <taxon>Uroviricota</taxon>
        <taxon>Caudoviricetes</taxon>
        <taxon>Fajavirus</taxon>
        <taxon>Fajavirus faja</taxon>
    </lineage>
</organism>
<keyword evidence="3" id="KW-1185">Reference proteome</keyword>
<gene>
    <name evidence="2" type="primary">18</name>
    <name evidence="2" type="ORF">PBI_FAJA_18</name>
</gene>
<keyword evidence="1" id="KW-0812">Transmembrane</keyword>
<dbReference type="EMBL" id="MH834612">
    <property type="protein sequence ID" value="AYN57948.1"/>
    <property type="molecule type" value="Genomic_DNA"/>
</dbReference>
<protein>
    <submittedName>
        <fullName evidence="2">Uncharacterized protein</fullName>
    </submittedName>
</protein>
<evidence type="ECO:0000313" key="3">
    <source>
        <dbReference type="Proteomes" id="UP000280317"/>
    </source>
</evidence>
<dbReference type="RefSeq" id="YP_010656304.1">
    <property type="nucleotide sequence ID" value="NC_070837.1"/>
</dbReference>
<evidence type="ECO:0000313" key="2">
    <source>
        <dbReference type="EMBL" id="AYN57948.1"/>
    </source>
</evidence>
<feature type="transmembrane region" description="Helical" evidence="1">
    <location>
        <begin position="55"/>
        <end position="74"/>
    </location>
</feature>
<sequence length="84" mass="8536">MTQQGEVVKKPGARLTVGGLVTAAVGLVLLVMNLATTHAKFVPGVGTVETQGTPSAASIILIVVGLILAGIGFARRMLAAAERR</sequence>
<name>A0A3G2KG59_9CAUD</name>
<dbReference type="KEGG" id="vg:77932185"/>
<feature type="transmembrane region" description="Helical" evidence="1">
    <location>
        <begin position="12"/>
        <end position="35"/>
    </location>
</feature>
<keyword evidence="1" id="KW-0472">Membrane</keyword>
<keyword evidence="1" id="KW-1133">Transmembrane helix</keyword>
<evidence type="ECO:0000256" key="1">
    <source>
        <dbReference type="SAM" id="Phobius"/>
    </source>
</evidence>
<reference evidence="2 3" key="1">
    <citation type="submission" date="2018-09" db="EMBL/GenBank/DDBJ databases">
        <authorList>
            <person name="Ulbrich M.C."/>
            <person name="Stoner T.H."/>
            <person name="Garlena R.A."/>
            <person name="Russell D.A."/>
            <person name="Pope W.H."/>
            <person name="Jacobs-Sera D."/>
            <person name="Hatfull G.F."/>
        </authorList>
    </citation>
    <scope>NUCLEOTIDE SEQUENCE [LARGE SCALE GENOMIC DNA]</scope>
</reference>
<proteinExistence type="predicted"/>
<dbReference type="Proteomes" id="UP000280317">
    <property type="component" value="Segment"/>
</dbReference>